<feature type="transmembrane region" description="Helical" evidence="2">
    <location>
        <begin position="206"/>
        <end position="228"/>
    </location>
</feature>
<sequence length="251" mass="27910">MIEIDVTDPKLDWTDYTSDELVNANLIAPRTEGANFTKADIDLKTQAENDLREHLSPEDEDRRIRVLWRRAQDTIDGARRAMTSMGTIRTNLKAMQDFNKVPTNLIPTPKIDMDKILKSMTNQLSQQMHIKVSPEGKLTTTPTGDNVPSTPELTEPEQEVLREAQTISGSKELDTIVSHVAAVSTTLKDQNEASEKQATFNRRGTIISIIVATLSLALAITTACMTLFEPAPIIEYPTNPIPVEVIEPTNE</sequence>
<evidence type="ECO:0000256" key="1">
    <source>
        <dbReference type="SAM" id="MobiDB-lite"/>
    </source>
</evidence>
<keyword evidence="2" id="KW-0812">Transmembrane</keyword>
<accession>A0A2A3YY72</accession>
<evidence type="ECO:0000256" key="2">
    <source>
        <dbReference type="SAM" id="Phobius"/>
    </source>
</evidence>
<evidence type="ECO:0000313" key="3">
    <source>
        <dbReference type="EMBL" id="PCC44742.1"/>
    </source>
</evidence>
<protein>
    <submittedName>
        <fullName evidence="3">Uncharacterized protein</fullName>
    </submittedName>
</protein>
<organism evidence="3 4">
    <name type="scientific">Brevibacterium aurantiacum</name>
    <dbReference type="NCBI Taxonomy" id="273384"/>
    <lineage>
        <taxon>Bacteria</taxon>
        <taxon>Bacillati</taxon>
        <taxon>Actinomycetota</taxon>
        <taxon>Actinomycetes</taxon>
        <taxon>Micrococcales</taxon>
        <taxon>Brevibacteriaceae</taxon>
        <taxon>Brevibacterium</taxon>
    </lineage>
</organism>
<feature type="compositionally biased region" description="Polar residues" evidence="1">
    <location>
        <begin position="138"/>
        <end position="152"/>
    </location>
</feature>
<dbReference type="EMBL" id="NRGQ01000002">
    <property type="protein sequence ID" value="PCC44742.1"/>
    <property type="molecule type" value="Genomic_DNA"/>
</dbReference>
<dbReference type="RefSeq" id="WP_096177354.1">
    <property type="nucleotide sequence ID" value="NZ_NRGQ01000002.1"/>
</dbReference>
<comment type="caution">
    <text evidence="3">The sequence shown here is derived from an EMBL/GenBank/DDBJ whole genome shotgun (WGS) entry which is preliminary data.</text>
</comment>
<dbReference type="Proteomes" id="UP000218620">
    <property type="component" value="Unassembled WGS sequence"/>
</dbReference>
<feature type="region of interest" description="Disordered" evidence="1">
    <location>
        <begin position="135"/>
        <end position="156"/>
    </location>
</feature>
<dbReference type="AlphaFoldDB" id="A0A2A3YY72"/>
<keyword evidence="2" id="KW-1133">Transmembrane helix</keyword>
<reference evidence="3 4" key="1">
    <citation type="journal article" date="2017" name="Elife">
        <title>Extensive horizontal gene transfer in cheese-associated bacteria.</title>
        <authorList>
            <person name="Bonham K.S."/>
            <person name="Wolfe B.E."/>
            <person name="Dutton R.J."/>
        </authorList>
    </citation>
    <scope>NUCLEOTIDE SEQUENCE [LARGE SCALE GENOMIC DNA]</scope>
    <source>
        <strain evidence="3 4">962_8</strain>
    </source>
</reference>
<proteinExistence type="predicted"/>
<name>A0A2A3YY72_BREAU</name>
<evidence type="ECO:0000313" key="4">
    <source>
        <dbReference type="Proteomes" id="UP000218620"/>
    </source>
</evidence>
<keyword evidence="2" id="KW-0472">Membrane</keyword>
<gene>
    <name evidence="3" type="ORF">CIK65_00845</name>
</gene>